<reference evidence="12 13" key="1">
    <citation type="submission" date="2021-04" db="EMBL/GenBank/DDBJ databases">
        <title>Genomics, taxonomy and metabolism of representatives of sulfur bacteria of the genus Thiothrix: Thiothrix fructosivorans QT, Thiothrix unzii A1T and three new species, Thiothrix subterranea sp. nov., Thiothrix litoralis sp. nov. and 'Candidatus Thiothrix anitrata' sp. nov.</title>
        <authorList>
            <person name="Ravin N.V."/>
            <person name="Smolyakov D."/>
            <person name="Rudenko T.S."/>
            <person name="Mardanov A.V."/>
            <person name="Beletsky A.V."/>
            <person name="Markov N.D."/>
            <person name="Fomenkov A.I."/>
            <person name="Roberts R.J."/>
            <person name="Karnachuk O.V."/>
            <person name="Novikov A."/>
            <person name="Grabovich M.Y."/>
        </authorList>
    </citation>
    <scope>NUCLEOTIDE SEQUENCE [LARGE SCALE GENOMIC DNA]</scope>
    <source>
        <strain evidence="12 13">AS</strain>
    </source>
</reference>
<dbReference type="Pfam" id="PF07963">
    <property type="entry name" value="N_methyl"/>
    <property type="match status" value="1"/>
</dbReference>
<evidence type="ECO:0000259" key="11">
    <source>
        <dbReference type="Pfam" id="PF12019"/>
    </source>
</evidence>
<evidence type="ECO:0000313" key="13">
    <source>
        <dbReference type="Proteomes" id="UP000672039"/>
    </source>
</evidence>
<keyword evidence="4" id="KW-0488">Methylation</keyword>
<comment type="subcellular location">
    <subcellularLocation>
        <location evidence="1">Cell inner membrane</location>
        <topology evidence="1">Single-pass membrane protein</topology>
    </subcellularLocation>
</comment>
<comment type="similarity">
    <text evidence="9">Belongs to the GSP H family.</text>
</comment>
<evidence type="ECO:0000256" key="3">
    <source>
        <dbReference type="ARBA" id="ARBA00022475"/>
    </source>
</evidence>
<name>A0ABX7X1E6_9GAMM</name>
<evidence type="ECO:0000256" key="2">
    <source>
        <dbReference type="ARBA" id="ARBA00021549"/>
    </source>
</evidence>
<evidence type="ECO:0000256" key="8">
    <source>
        <dbReference type="ARBA" id="ARBA00023136"/>
    </source>
</evidence>
<dbReference type="SUPFAM" id="SSF54523">
    <property type="entry name" value="Pili subunits"/>
    <property type="match status" value="1"/>
</dbReference>
<proteinExistence type="inferred from homology"/>
<dbReference type="Proteomes" id="UP000672039">
    <property type="component" value="Chromosome"/>
</dbReference>
<feature type="domain" description="General secretion pathway GspH" evidence="11">
    <location>
        <begin position="46"/>
        <end position="169"/>
    </location>
</feature>
<keyword evidence="3" id="KW-1003">Cell membrane</keyword>
<dbReference type="EMBL" id="CP072801">
    <property type="protein sequence ID" value="QTR48458.1"/>
    <property type="molecule type" value="Genomic_DNA"/>
</dbReference>
<evidence type="ECO:0000256" key="1">
    <source>
        <dbReference type="ARBA" id="ARBA00004377"/>
    </source>
</evidence>
<dbReference type="Gene3D" id="3.55.40.10">
    <property type="entry name" value="minor pseudopilin epsh domain"/>
    <property type="match status" value="1"/>
</dbReference>
<evidence type="ECO:0000256" key="9">
    <source>
        <dbReference type="ARBA" id="ARBA00025772"/>
    </source>
</evidence>
<organism evidence="12 13">
    <name type="scientific">Thiothrix litoralis</name>
    <dbReference type="NCBI Taxonomy" id="2891210"/>
    <lineage>
        <taxon>Bacteria</taxon>
        <taxon>Pseudomonadati</taxon>
        <taxon>Pseudomonadota</taxon>
        <taxon>Gammaproteobacteria</taxon>
        <taxon>Thiotrichales</taxon>
        <taxon>Thiotrichaceae</taxon>
        <taxon>Thiothrix</taxon>
    </lineage>
</organism>
<keyword evidence="8" id="KW-0472">Membrane</keyword>
<dbReference type="InterPro" id="IPR045584">
    <property type="entry name" value="Pilin-like"/>
</dbReference>
<evidence type="ECO:0000256" key="4">
    <source>
        <dbReference type="ARBA" id="ARBA00022481"/>
    </source>
</evidence>
<evidence type="ECO:0000313" key="12">
    <source>
        <dbReference type="EMBL" id="QTR48458.1"/>
    </source>
</evidence>
<dbReference type="Pfam" id="PF12019">
    <property type="entry name" value="GspH"/>
    <property type="match status" value="1"/>
</dbReference>
<gene>
    <name evidence="12" type="ORF">J9253_16315</name>
</gene>
<evidence type="ECO:0000256" key="6">
    <source>
        <dbReference type="ARBA" id="ARBA00022692"/>
    </source>
</evidence>
<dbReference type="InterPro" id="IPR012902">
    <property type="entry name" value="N_methyl_site"/>
</dbReference>
<protein>
    <recommendedName>
        <fullName evidence="2">Type II secretion system protein H</fullName>
    </recommendedName>
    <alternativeName>
        <fullName evidence="10">General secretion pathway protein H</fullName>
    </alternativeName>
</protein>
<sequence length="198" mass="20641">MSKYSQTGLTMIELLVTISIVAILATMAAPSLREMVESNRLTALNNQLVSTLNYVRAEAIKRSFPVTMCVRNSTGSGCATSGGFENGWIVFVDCGNYGAVDATGCNYGPGNTNAAEEILLDTTPDFNGITITGTSSTAPTLRYKPNGGIAGISGSLTLATGATEYEQTLNLGSTPRYKIKIQSATGRIASCKVGTSGC</sequence>
<dbReference type="NCBIfam" id="TIGR02532">
    <property type="entry name" value="IV_pilin_GFxxxE"/>
    <property type="match status" value="1"/>
</dbReference>
<evidence type="ECO:0000256" key="7">
    <source>
        <dbReference type="ARBA" id="ARBA00022989"/>
    </source>
</evidence>
<keyword evidence="13" id="KW-1185">Reference proteome</keyword>
<keyword evidence="6" id="KW-0812">Transmembrane</keyword>
<dbReference type="InterPro" id="IPR022346">
    <property type="entry name" value="T2SS_GspH"/>
</dbReference>
<keyword evidence="5" id="KW-0997">Cell inner membrane</keyword>
<accession>A0ABX7X1E6</accession>
<evidence type="ECO:0000256" key="5">
    <source>
        <dbReference type="ARBA" id="ARBA00022519"/>
    </source>
</evidence>
<keyword evidence="7" id="KW-1133">Transmembrane helix</keyword>
<evidence type="ECO:0000256" key="10">
    <source>
        <dbReference type="ARBA" id="ARBA00030775"/>
    </source>
</evidence>
<dbReference type="RefSeq" id="WP_210224648.1">
    <property type="nucleotide sequence ID" value="NZ_CP072801.1"/>
</dbReference>